<dbReference type="PANTHER" id="PTHR12110">
    <property type="entry name" value="HYDROXYPYRUVATE ISOMERASE"/>
    <property type="match status" value="1"/>
</dbReference>
<keyword evidence="4" id="KW-1185">Reference proteome</keyword>
<dbReference type="RefSeq" id="WP_182490952.1">
    <property type="nucleotide sequence ID" value="NZ_BAAAOV010000016.1"/>
</dbReference>
<evidence type="ECO:0000313" key="3">
    <source>
        <dbReference type="EMBL" id="MBA8848140.1"/>
    </source>
</evidence>
<comment type="caution">
    <text evidence="3">The sequence shown here is derived from an EMBL/GenBank/DDBJ whole genome shotgun (WGS) entry which is preliminary data.</text>
</comment>
<dbReference type="Gene3D" id="3.20.20.150">
    <property type="entry name" value="Divalent-metal-dependent TIM barrel enzymes"/>
    <property type="match status" value="1"/>
</dbReference>
<sequence length="289" mass="30784">MATLAVSNIAWSSEDEPAVAAALMRLSVTRVEVAPTKVFADPLAVSEKERGRYQKFWADHGISIVAFQSMLFGREGLQLFGEPGSRRELIETLRGFIDLAGSMGVHRLVFGSPKNRVRPPHMSEREAFTIAVDAFSVLGESAFRSGTVLCIEPNPPAYECNFVVNAAQARRLVGAVQSQGFGLHLDAAGLTLAGDDLAAEVVASGDAIQHFHISAPQLGPISAAGVDHRGAARSLKRVGYEGCVSIEMRPVPGSAAVESVEQAVNTARTEYAALFDGRKDSVFSSPSSE</sequence>
<dbReference type="AlphaFoldDB" id="A0A839E8P0"/>
<dbReference type="GO" id="GO:0016853">
    <property type="term" value="F:isomerase activity"/>
    <property type="evidence" value="ECO:0007669"/>
    <property type="project" value="UniProtKB-KW"/>
</dbReference>
<dbReference type="EMBL" id="JACGWX010000004">
    <property type="protein sequence ID" value="MBA8848140.1"/>
    <property type="molecule type" value="Genomic_DNA"/>
</dbReference>
<protein>
    <submittedName>
        <fullName evidence="3">Sugar phosphate isomerase/epimerase</fullName>
    </submittedName>
</protein>
<reference evidence="3 4" key="1">
    <citation type="submission" date="2020-07" db="EMBL/GenBank/DDBJ databases">
        <title>Sequencing the genomes of 1000 actinobacteria strains.</title>
        <authorList>
            <person name="Klenk H.-P."/>
        </authorList>
    </citation>
    <scope>NUCLEOTIDE SEQUENCE [LARGE SCALE GENOMIC DNA]</scope>
    <source>
        <strain evidence="3 4">DSM 19663</strain>
    </source>
</reference>
<keyword evidence="1" id="KW-0119">Carbohydrate metabolism</keyword>
<dbReference type="SUPFAM" id="SSF51658">
    <property type="entry name" value="Xylose isomerase-like"/>
    <property type="match status" value="1"/>
</dbReference>
<dbReference type="InterPro" id="IPR013022">
    <property type="entry name" value="Xyl_isomerase-like_TIM-brl"/>
</dbReference>
<accession>A0A839E8P0</accession>
<evidence type="ECO:0000259" key="2">
    <source>
        <dbReference type="Pfam" id="PF01261"/>
    </source>
</evidence>
<gene>
    <name evidence="3" type="ORF">FHX53_001739</name>
</gene>
<keyword evidence="3" id="KW-0413">Isomerase</keyword>
<proteinExistence type="predicted"/>
<dbReference type="InterPro" id="IPR036237">
    <property type="entry name" value="Xyl_isomerase-like_sf"/>
</dbReference>
<dbReference type="Pfam" id="PF01261">
    <property type="entry name" value="AP_endonuc_2"/>
    <property type="match status" value="1"/>
</dbReference>
<feature type="domain" description="Xylose isomerase-like TIM barrel" evidence="2">
    <location>
        <begin position="31"/>
        <end position="251"/>
    </location>
</feature>
<name>A0A839E8P0_9MICO</name>
<evidence type="ECO:0000256" key="1">
    <source>
        <dbReference type="ARBA" id="ARBA00023277"/>
    </source>
</evidence>
<dbReference type="PANTHER" id="PTHR12110:SF21">
    <property type="entry name" value="XYLOSE ISOMERASE-LIKE TIM BARREL DOMAIN-CONTAINING PROTEIN"/>
    <property type="match status" value="1"/>
</dbReference>
<evidence type="ECO:0000313" key="4">
    <source>
        <dbReference type="Proteomes" id="UP000585905"/>
    </source>
</evidence>
<organism evidence="3 4">
    <name type="scientific">Microcella alkalica</name>
    <dbReference type="NCBI Taxonomy" id="355930"/>
    <lineage>
        <taxon>Bacteria</taxon>
        <taxon>Bacillati</taxon>
        <taxon>Actinomycetota</taxon>
        <taxon>Actinomycetes</taxon>
        <taxon>Micrococcales</taxon>
        <taxon>Microbacteriaceae</taxon>
        <taxon>Microcella</taxon>
    </lineage>
</organism>
<dbReference type="Proteomes" id="UP000585905">
    <property type="component" value="Unassembled WGS sequence"/>
</dbReference>
<dbReference type="InterPro" id="IPR050312">
    <property type="entry name" value="IolE/XylAMocC-like"/>
</dbReference>